<dbReference type="Proteomes" id="UP000324222">
    <property type="component" value="Unassembled WGS sequence"/>
</dbReference>
<reference evidence="2 3" key="1">
    <citation type="submission" date="2019-05" db="EMBL/GenBank/DDBJ databases">
        <title>Another draft genome of Portunus trituberculatus and its Hox gene families provides insights of decapod evolution.</title>
        <authorList>
            <person name="Jeong J.-H."/>
            <person name="Song I."/>
            <person name="Kim S."/>
            <person name="Choi T."/>
            <person name="Kim D."/>
            <person name="Ryu S."/>
            <person name="Kim W."/>
        </authorList>
    </citation>
    <scope>NUCLEOTIDE SEQUENCE [LARGE SCALE GENOMIC DNA]</scope>
    <source>
        <tissue evidence="2">Muscle</tissue>
    </source>
</reference>
<sequence length="116" mass="12105">MITWGASRPRQPDLSAHESAPVVQGTASATHRRTAHAAATTLSRRLGVAGRDSPKKLVAAPGELRDPLAHWLGASLLTVAASVVVVVRMGRSGGDTGQAHVTRRENGTGQVVKGWV</sequence>
<proteinExistence type="predicted"/>
<name>A0A5B7FMG5_PORTR</name>
<evidence type="ECO:0000313" key="2">
    <source>
        <dbReference type="EMBL" id="MPC48671.1"/>
    </source>
</evidence>
<comment type="caution">
    <text evidence="2">The sequence shown here is derived from an EMBL/GenBank/DDBJ whole genome shotgun (WGS) entry which is preliminary data.</text>
</comment>
<protein>
    <submittedName>
        <fullName evidence="2">Uncharacterized protein</fullName>
    </submittedName>
</protein>
<organism evidence="2 3">
    <name type="scientific">Portunus trituberculatus</name>
    <name type="common">Swimming crab</name>
    <name type="synonym">Neptunus trituberculatus</name>
    <dbReference type="NCBI Taxonomy" id="210409"/>
    <lineage>
        <taxon>Eukaryota</taxon>
        <taxon>Metazoa</taxon>
        <taxon>Ecdysozoa</taxon>
        <taxon>Arthropoda</taxon>
        <taxon>Crustacea</taxon>
        <taxon>Multicrustacea</taxon>
        <taxon>Malacostraca</taxon>
        <taxon>Eumalacostraca</taxon>
        <taxon>Eucarida</taxon>
        <taxon>Decapoda</taxon>
        <taxon>Pleocyemata</taxon>
        <taxon>Brachyura</taxon>
        <taxon>Eubrachyura</taxon>
        <taxon>Portunoidea</taxon>
        <taxon>Portunidae</taxon>
        <taxon>Portuninae</taxon>
        <taxon>Portunus</taxon>
    </lineage>
</organism>
<gene>
    <name evidence="2" type="ORF">E2C01_042452</name>
</gene>
<dbReference type="EMBL" id="VSRR010008409">
    <property type="protein sequence ID" value="MPC48671.1"/>
    <property type="molecule type" value="Genomic_DNA"/>
</dbReference>
<dbReference type="AlphaFoldDB" id="A0A5B7FMG5"/>
<keyword evidence="3" id="KW-1185">Reference proteome</keyword>
<accession>A0A5B7FMG5</accession>
<feature type="compositionally biased region" description="Low complexity" evidence="1">
    <location>
        <begin position="36"/>
        <end position="46"/>
    </location>
</feature>
<feature type="region of interest" description="Disordered" evidence="1">
    <location>
        <begin position="1"/>
        <end position="53"/>
    </location>
</feature>
<evidence type="ECO:0000256" key="1">
    <source>
        <dbReference type="SAM" id="MobiDB-lite"/>
    </source>
</evidence>
<evidence type="ECO:0000313" key="3">
    <source>
        <dbReference type="Proteomes" id="UP000324222"/>
    </source>
</evidence>